<dbReference type="Gene3D" id="1.25.40.10">
    <property type="entry name" value="Tetratricopeptide repeat domain"/>
    <property type="match status" value="1"/>
</dbReference>
<keyword evidence="1" id="KW-0677">Repeat</keyword>
<dbReference type="PROSITE" id="PS51375">
    <property type="entry name" value="PPR"/>
    <property type="match status" value="1"/>
</dbReference>
<organism evidence="4 5">
    <name type="scientific">Cannabis sativa</name>
    <name type="common">Hemp</name>
    <name type="synonym">Marijuana</name>
    <dbReference type="NCBI Taxonomy" id="3483"/>
    <lineage>
        <taxon>Eukaryota</taxon>
        <taxon>Viridiplantae</taxon>
        <taxon>Streptophyta</taxon>
        <taxon>Embryophyta</taxon>
        <taxon>Tracheophyta</taxon>
        <taxon>Spermatophyta</taxon>
        <taxon>Magnoliopsida</taxon>
        <taxon>eudicotyledons</taxon>
        <taxon>Gunneridae</taxon>
        <taxon>Pentapetalae</taxon>
        <taxon>rosids</taxon>
        <taxon>fabids</taxon>
        <taxon>Rosales</taxon>
        <taxon>Cannabaceae</taxon>
        <taxon>Cannabis</taxon>
    </lineage>
</organism>
<dbReference type="EMBL" id="JAATIQ010000086">
    <property type="protein sequence ID" value="KAF4385209.1"/>
    <property type="molecule type" value="Genomic_DNA"/>
</dbReference>
<gene>
    <name evidence="4" type="ORF">G4B88_026492</name>
</gene>
<accession>A0A7J6GT27</accession>
<dbReference type="NCBIfam" id="TIGR00756">
    <property type="entry name" value="PPR"/>
    <property type="match status" value="1"/>
</dbReference>
<name>A0A7J6GT27_CANSA</name>
<sequence length="155" mass="17860">MRVSSTKSTTKTIRTTFTESFFRGFSRTHEKKKKKKKNVVTYTAIISGLSKDGRRDEAFRLYDEMKQADLTPDDRDLLPKATLGYQSFNEWIDNLKSLKELKLRGCPNLTSFPEGIQGLTSLKYLEIAKCPNLTSFLEGIRSLTSLNHLRIKWMT</sequence>
<dbReference type="AlphaFoldDB" id="A0A7J6GT27"/>
<dbReference type="Proteomes" id="UP000583929">
    <property type="component" value="Unassembled WGS sequence"/>
</dbReference>
<proteinExistence type="predicted"/>
<evidence type="ECO:0000313" key="5">
    <source>
        <dbReference type="Proteomes" id="UP000583929"/>
    </source>
</evidence>
<evidence type="ECO:0000256" key="1">
    <source>
        <dbReference type="ARBA" id="ARBA00022737"/>
    </source>
</evidence>
<keyword evidence="2" id="KW-0611">Plant defense</keyword>
<evidence type="ECO:0000256" key="3">
    <source>
        <dbReference type="PROSITE-ProRule" id="PRU00708"/>
    </source>
</evidence>
<keyword evidence="5" id="KW-1185">Reference proteome</keyword>
<dbReference type="GO" id="GO:0006952">
    <property type="term" value="P:defense response"/>
    <property type="evidence" value="ECO:0007669"/>
    <property type="project" value="UniProtKB-KW"/>
</dbReference>
<dbReference type="PANTHER" id="PTHR36766">
    <property type="entry name" value="PLANT BROAD-SPECTRUM MILDEW RESISTANCE PROTEIN RPW8"/>
    <property type="match status" value="1"/>
</dbReference>
<dbReference type="InterPro" id="IPR011990">
    <property type="entry name" value="TPR-like_helical_dom_sf"/>
</dbReference>
<evidence type="ECO:0000313" key="4">
    <source>
        <dbReference type="EMBL" id="KAF4385209.1"/>
    </source>
</evidence>
<evidence type="ECO:0000256" key="2">
    <source>
        <dbReference type="ARBA" id="ARBA00022821"/>
    </source>
</evidence>
<dbReference type="PANTHER" id="PTHR36766:SF40">
    <property type="entry name" value="DISEASE RESISTANCE PROTEIN RGA3"/>
    <property type="match status" value="1"/>
</dbReference>
<dbReference type="InterPro" id="IPR002885">
    <property type="entry name" value="PPR_rpt"/>
</dbReference>
<comment type="caution">
    <text evidence="4">The sequence shown here is derived from an EMBL/GenBank/DDBJ whole genome shotgun (WGS) entry which is preliminary data.</text>
</comment>
<dbReference type="Gene3D" id="3.80.10.10">
    <property type="entry name" value="Ribonuclease Inhibitor"/>
    <property type="match status" value="1"/>
</dbReference>
<reference evidence="4 5" key="1">
    <citation type="journal article" date="2020" name="bioRxiv">
        <title>Sequence and annotation of 42 cannabis genomes reveals extensive copy number variation in cannabinoid synthesis and pathogen resistance genes.</title>
        <authorList>
            <person name="Mckernan K.J."/>
            <person name="Helbert Y."/>
            <person name="Kane L.T."/>
            <person name="Ebling H."/>
            <person name="Zhang L."/>
            <person name="Liu B."/>
            <person name="Eaton Z."/>
            <person name="Mclaughlin S."/>
            <person name="Kingan S."/>
            <person name="Baybayan P."/>
            <person name="Concepcion G."/>
            <person name="Jordan M."/>
            <person name="Riva A."/>
            <person name="Barbazuk W."/>
            <person name="Harkins T."/>
        </authorList>
    </citation>
    <scope>NUCLEOTIDE SEQUENCE [LARGE SCALE GENOMIC DNA]</scope>
    <source>
        <strain evidence="5">cv. Jamaican Lion 4</strain>
        <tissue evidence="4">Leaf</tissue>
    </source>
</reference>
<feature type="repeat" description="PPR" evidence="3">
    <location>
        <begin position="38"/>
        <end position="72"/>
    </location>
</feature>
<dbReference type="Pfam" id="PF13041">
    <property type="entry name" value="PPR_2"/>
    <property type="match status" value="1"/>
</dbReference>
<dbReference type="SUPFAM" id="SSF52047">
    <property type="entry name" value="RNI-like"/>
    <property type="match status" value="1"/>
</dbReference>
<protein>
    <submittedName>
        <fullName evidence="4">Uncharacterized protein</fullName>
    </submittedName>
</protein>
<dbReference type="InterPro" id="IPR032675">
    <property type="entry name" value="LRR_dom_sf"/>
</dbReference>